<dbReference type="AlphaFoldDB" id="A0AAV5RH69"/>
<dbReference type="PANTHER" id="PTHR35523">
    <property type="entry name" value="CELL WALL PROTEIN SED1"/>
    <property type="match status" value="1"/>
</dbReference>
<dbReference type="GO" id="GO:0009277">
    <property type="term" value="C:fungal-type cell wall"/>
    <property type="evidence" value="ECO:0007669"/>
    <property type="project" value="TreeGrafter"/>
</dbReference>
<comment type="caution">
    <text evidence="1">The sequence shown here is derived from an EMBL/GenBank/DDBJ whole genome shotgun (WGS) entry which is preliminary data.</text>
</comment>
<dbReference type="GO" id="GO:0031505">
    <property type="term" value="P:fungal-type cell wall organization"/>
    <property type="evidence" value="ECO:0007669"/>
    <property type="project" value="InterPro"/>
</dbReference>
<organism evidence="1 2">
    <name type="scientific">Starmerella bacillaris</name>
    <name type="common">Yeast</name>
    <name type="synonym">Candida zemplinina</name>
    <dbReference type="NCBI Taxonomy" id="1247836"/>
    <lineage>
        <taxon>Eukaryota</taxon>
        <taxon>Fungi</taxon>
        <taxon>Dikarya</taxon>
        <taxon>Ascomycota</taxon>
        <taxon>Saccharomycotina</taxon>
        <taxon>Dipodascomycetes</taxon>
        <taxon>Dipodascales</taxon>
        <taxon>Trichomonascaceae</taxon>
        <taxon>Starmerella</taxon>
    </lineage>
</organism>
<keyword evidence="2" id="KW-1185">Reference proteome</keyword>
<dbReference type="PANTHER" id="PTHR35523:SF1">
    <property type="entry name" value="CELL WALL PROTEIN SED1"/>
    <property type="match status" value="1"/>
</dbReference>
<proteinExistence type="predicted"/>
<dbReference type="InterPro" id="IPR038843">
    <property type="entry name" value="Sed1/Spi1"/>
</dbReference>
<accession>A0AAV5RH69</accession>
<protein>
    <submittedName>
        <fullName evidence="1">Spi1 protein</fullName>
    </submittedName>
</protein>
<name>A0AAV5RH69_STABA</name>
<dbReference type="Proteomes" id="UP001362899">
    <property type="component" value="Unassembled WGS sequence"/>
</dbReference>
<dbReference type="EMBL" id="BTGC01000003">
    <property type="protein sequence ID" value="GMM50849.1"/>
    <property type="molecule type" value="Genomic_DNA"/>
</dbReference>
<sequence>MYWQLYTFLGASSIITVRSSDTSTTITPITSNGSYSSGLFESWGSLNSSYIESFRPTQISQTNGHITKDTTIVTYCPNPTTFTYEDQVYTATEPTTLTITYCPSCTKTRTDLGPTETIAISKFTTYCSAATTFTYGSQTYTITEPTVLTLESCTLDTRFDSSGTSKAEQIPGSKTTKAGVTKTEIVTAFTTYCPGPTIFTMQGRTYTVTSPTTITITDCPCTLTHIIPETSNCVSEEACISSPIATIYSTGRASSISENNHASLLHSGTTVTCSDNCPTSTHSSTTETPEGTTTITTTATCSDNCPTSTHSSAMETPEGTTTITTTATCSDNCPTSTHSSAMETPEGTTTITTTATCSDNCPTSTHSSTTETPEGTTTITTTATCSDNCPTSTHSSAMETPEGTTTITTTATCSDNCPTSTHSSTTETPEGTTTITTTATCSDNCPTSTHSSTTETPEGTTTITTTATCSDNCPTSTHSSAMETPEGTTTITTTATCSDNCPTPTLSISLSEEHSLKITSQETSLITKSSRTLEQFSPTCVTCIELEPTSQAPTFTPTISGINPPIVNRASTPKYLPLKFQILIIALVILF</sequence>
<evidence type="ECO:0000313" key="1">
    <source>
        <dbReference type="EMBL" id="GMM50849.1"/>
    </source>
</evidence>
<gene>
    <name evidence="1" type="ORF">DASB73_018070</name>
</gene>
<dbReference type="GO" id="GO:0005199">
    <property type="term" value="F:structural constituent of cell wall"/>
    <property type="evidence" value="ECO:0007669"/>
    <property type="project" value="InterPro"/>
</dbReference>
<evidence type="ECO:0000313" key="2">
    <source>
        <dbReference type="Proteomes" id="UP001362899"/>
    </source>
</evidence>
<reference evidence="1 2" key="1">
    <citation type="journal article" date="2023" name="Elife">
        <title>Identification of key yeast species and microbe-microbe interactions impacting larval growth of Drosophila in the wild.</title>
        <authorList>
            <person name="Mure A."/>
            <person name="Sugiura Y."/>
            <person name="Maeda R."/>
            <person name="Honda K."/>
            <person name="Sakurai N."/>
            <person name="Takahashi Y."/>
            <person name="Watada M."/>
            <person name="Katoh T."/>
            <person name="Gotoh A."/>
            <person name="Gotoh Y."/>
            <person name="Taniguchi I."/>
            <person name="Nakamura K."/>
            <person name="Hayashi T."/>
            <person name="Katayama T."/>
            <person name="Uemura T."/>
            <person name="Hattori Y."/>
        </authorList>
    </citation>
    <scope>NUCLEOTIDE SEQUENCE [LARGE SCALE GENOMIC DNA]</scope>
    <source>
        <strain evidence="1 2">SB-73</strain>
    </source>
</reference>